<dbReference type="Gene3D" id="3.20.20.80">
    <property type="entry name" value="Glycosidases"/>
    <property type="match status" value="1"/>
</dbReference>
<protein>
    <submittedName>
        <fullName evidence="1">Glucan endo-1,3-alpha-glucosidase agn1</fullName>
    </submittedName>
</protein>
<dbReference type="EMBL" id="MSZU01000074">
    <property type="protein sequence ID" value="OMP89199.1"/>
    <property type="molecule type" value="Genomic_DNA"/>
</dbReference>
<dbReference type="InterPro" id="IPR005197">
    <property type="entry name" value="Glyco_hydro_71"/>
</dbReference>
<name>A0A1S8BP32_9PEZI</name>
<dbReference type="OrthoDB" id="3257981at2759"/>
<gene>
    <name evidence="1" type="ORF">BK809_0005920</name>
</gene>
<proteinExistence type="predicted"/>
<dbReference type="AlphaFoldDB" id="A0A1S8BP32"/>
<sequence>MSSLQFKRIDGSGNWYRRGELNLAHRMAQVLALSPDFVQIISWNDAGESHYIGNVWQEGIASCPDIGRYTDGYDHKAWLHLIAPFIAAWKAGATHPSQIVPFGDFAGAFWYRERLADTHCPSDAMGRPSGCENAEDAINLAILLPADTHDVGINVWSGGELLASLPGQPGLNAHSVKGVKTGPQRVELIKDGHLPMGAGDGPVNVTGEAGEGKTYNYNYHVVHIS</sequence>
<reference evidence="1 2" key="1">
    <citation type="submission" date="2017-01" db="EMBL/GenBank/DDBJ databases">
        <title>Draft genome sequence of Diplodia seriata F98.1, a fungal species involved in grapevine trunk diseases.</title>
        <authorList>
            <person name="Robert-Siegwald G."/>
            <person name="Vallet J."/>
            <person name="Abou-Mansour E."/>
            <person name="Xu J."/>
            <person name="Rey P."/>
            <person name="Bertsch C."/>
            <person name="Rego C."/>
            <person name="Larignon P."/>
            <person name="Fontaine F."/>
            <person name="Lebrun M.-H."/>
        </authorList>
    </citation>
    <scope>NUCLEOTIDE SEQUENCE [LARGE SCALE GENOMIC DNA]</scope>
    <source>
        <strain evidence="1 2">F98.1</strain>
    </source>
</reference>
<dbReference type="Pfam" id="PF03659">
    <property type="entry name" value="Glyco_hydro_71"/>
    <property type="match status" value="1"/>
</dbReference>
<organism evidence="1 2">
    <name type="scientific">Diplodia seriata</name>
    <dbReference type="NCBI Taxonomy" id="420778"/>
    <lineage>
        <taxon>Eukaryota</taxon>
        <taxon>Fungi</taxon>
        <taxon>Dikarya</taxon>
        <taxon>Ascomycota</taxon>
        <taxon>Pezizomycotina</taxon>
        <taxon>Dothideomycetes</taxon>
        <taxon>Dothideomycetes incertae sedis</taxon>
        <taxon>Botryosphaeriales</taxon>
        <taxon>Botryosphaeriaceae</taxon>
        <taxon>Diplodia</taxon>
    </lineage>
</organism>
<accession>A0A1S8BP32</accession>
<comment type="caution">
    <text evidence="1">The sequence shown here is derived from an EMBL/GenBank/DDBJ whole genome shotgun (WGS) entry which is preliminary data.</text>
</comment>
<evidence type="ECO:0000313" key="2">
    <source>
        <dbReference type="Proteomes" id="UP000190776"/>
    </source>
</evidence>
<dbReference type="STRING" id="420778.A0A1S8BP32"/>
<dbReference type="GO" id="GO:0051118">
    <property type="term" value="F:glucan endo-1,3-alpha-glucosidase activity"/>
    <property type="evidence" value="ECO:0007669"/>
    <property type="project" value="InterPro"/>
</dbReference>
<dbReference type="Proteomes" id="UP000190776">
    <property type="component" value="Unassembled WGS sequence"/>
</dbReference>
<evidence type="ECO:0000313" key="1">
    <source>
        <dbReference type="EMBL" id="OMP89199.1"/>
    </source>
</evidence>